<reference evidence="1 2" key="1">
    <citation type="submission" date="2016-01" db="EMBL/GenBank/DDBJ databases">
        <authorList>
            <person name="Regsiter A."/>
            <person name="william w."/>
        </authorList>
    </citation>
    <scope>NUCLEOTIDE SEQUENCE [LARGE SCALE GENOMIC DNA]</scope>
    <source>
        <strain evidence="1 2">CFBP 6927</strain>
    </source>
</reference>
<sequence>MAEDIVLDLPLRAADIAAIAGGAKLVLSAGARERISRSRELVDAIVDRGIRGYGINTGVGALCEVIIDREQQSRLSHNILFSHACGVGTPLPEDQARAVMAAQINNFAHGYSGIRLEVVETLVALLNAGVIPVIPSRGSLGYITHAAAIGLVVIGHGAATFQSRQVSGAEALEIAGLSPLPLGAKEGLSLVNGSPCTTGLTCVALNRAMRLLDWADAAAAFTYGVLGRQQNTFADEPMRLRKSPGLWETARHLREGLSGTVRNGADVRTQDPMSIRAVPQIHGAIRDSLATIAETAERELASVTDNPLVKGSPEEPVVYSQAHALSTTLAFAMDQLAIVTTQLGIISERRTDRLVNPLVSGLPAFLSGESGVGSGFMIAQYTAVSLCGENRRLSAPASIDGGITSALQEDVLPHSTPAAEKALRVLDNLETVIAIELLCAAQAYDLSPDVHRGDPLTGLYNRIRDTVPHYADDRPLNIDFARIASLVRTTEAGLFQSAV</sequence>
<protein>
    <submittedName>
        <fullName evidence="1">Histidine ammonia-lyase</fullName>
        <ecNumber evidence="1">4.3.1.3</ecNumber>
    </submittedName>
</protein>
<dbReference type="Proteomes" id="UP000191812">
    <property type="component" value="Unassembled WGS sequence"/>
</dbReference>
<evidence type="ECO:0000313" key="2">
    <source>
        <dbReference type="Proteomes" id="UP000191812"/>
    </source>
</evidence>
<dbReference type="Gene3D" id="1.10.275.10">
    <property type="entry name" value="Fumarase/aspartase (N-terminal domain)"/>
    <property type="match status" value="1"/>
</dbReference>
<organism evidence="1 2">
    <name type="scientific">Agrobacterium genomosp. 13 str. CFBP 6927</name>
    <dbReference type="NCBI Taxonomy" id="1183428"/>
    <lineage>
        <taxon>Bacteria</taxon>
        <taxon>Pseudomonadati</taxon>
        <taxon>Pseudomonadota</taxon>
        <taxon>Alphaproteobacteria</taxon>
        <taxon>Hyphomicrobiales</taxon>
        <taxon>Rhizobiaceae</taxon>
        <taxon>Rhizobium/Agrobacterium group</taxon>
        <taxon>Agrobacterium</taxon>
        <taxon>Agrobacterium tumefaciens complex</taxon>
    </lineage>
</organism>
<dbReference type="CDD" id="cd00332">
    <property type="entry name" value="PAL-HAL"/>
    <property type="match status" value="1"/>
</dbReference>
<accession>A0ABM9VJF2</accession>
<dbReference type="EC" id="4.3.1.3" evidence="1"/>
<dbReference type="RefSeq" id="WP_080839360.1">
    <property type="nucleotide sequence ID" value="NZ_LT009757.1"/>
</dbReference>
<evidence type="ECO:0000313" key="1">
    <source>
        <dbReference type="EMBL" id="CUX49438.1"/>
    </source>
</evidence>
<dbReference type="PANTHER" id="PTHR10362">
    <property type="entry name" value="HISTIDINE AMMONIA-LYASE"/>
    <property type="match status" value="1"/>
</dbReference>
<proteinExistence type="predicted"/>
<dbReference type="InterPro" id="IPR008948">
    <property type="entry name" value="L-Aspartase-like"/>
</dbReference>
<dbReference type="InterPro" id="IPR001106">
    <property type="entry name" value="Aromatic_Lyase"/>
</dbReference>
<name>A0ABM9VJF2_9HYPH</name>
<dbReference type="SUPFAM" id="SSF48557">
    <property type="entry name" value="L-aspartase-like"/>
    <property type="match status" value="1"/>
</dbReference>
<comment type="caution">
    <text evidence="1">The sequence shown here is derived from an EMBL/GenBank/DDBJ whole genome shotgun (WGS) entry which is preliminary data.</text>
</comment>
<gene>
    <name evidence="1" type="primary">hutH</name>
    <name evidence="1" type="ORF">AGR13a_Lc110122</name>
</gene>
<dbReference type="Pfam" id="PF00221">
    <property type="entry name" value="Lyase_aromatic"/>
    <property type="match status" value="1"/>
</dbReference>
<dbReference type="InterPro" id="IPR024083">
    <property type="entry name" value="Fumarase/histidase_N"/>
</dbReference>
<dbReference type="GO" id="GO:0004397">
    <property type="term" value="F:histidine ammonia-lyase activity"/>
    <property type="evidence" value="ECO:0007669"/>
    <property type="project" value="UniProtKB-EC"/>
</dbReference>
<keyword evidence="2" id="KW-1185">Reference proteome</keyword>
<keyword evidence="1" id="KW-0456">Lyase</keyword>
<dbReference type="EMBL" id="FBWH01000037">
    <property type="protein sequence ID" value="CUX49438.1"/>
    <property type="molecule type" value="Genomic_DNA"/>
</dbReference>
<dbReference type="Gene3D" id="1.20.200.10">
    <property type="entry name" value="Fumarase/aspartase (Central domain)"/>
    <property type="match status" value="1"/>
</dbReference>